<feature type="region of interest" description="Disordered" evidence="2">
    <location>
        <begin position="499"/>
        <end position="560"/>
    </location>
</feature>
<feature type="compositionally biased region" description="Basic and acidic residues" evidence="2">
    <location>
        <begin position="408"/>
        <end position="419"/>
    </location>
</feature>
<evidence type="ECO:0000256" key="2">
    <source>
        <dbReference type="SAM" id="MobiDB-lite"/>
    </source>
</evidence>
<keyword evidence="1" id="KW-0175">Coiled coil</keyword>
<name>A0A8T9C1D8_9HELO</name>
<feature type="compositionally biased region" description="Polar residues" evidence="2">
    <location>
        <begin position="506"/>
        <end position="520"/>
    </location>
</feature>
<gene>
    <name evidence="3" type="primary">FRQ</name>
    <name evidence="3" type="ORF">LSUE1_G006761</name>
</gene>
<evidence type="ECO:0000256" key="1">
    <source>
        <dbReference type="SAM" id="Coils"/>
    </source>
</evidence>
<dbReference type="OrthoDB" id="2536795at2759"/>
<reference evidence="3 4" key="1">
    <citation type="submission" date="2018-05" db="EMBL/GenBank/DDBJ databases">
        <title>Genome sequencing and assembly of the regulated plant pathogen Lachnellula willkommii and related sister species for the development of diagnostic species identification markers.</title>
        <authorList>
            <person name="Giroux E."/>
            <person name="Bilodeau G."/>
        </authorList>
    </citation>
    <scope>NUCLEOTIDE SEQUENCE [LARGE SCALE GENOMIC DNA]</scope>
    <source>
        <strain evidence="3 4">CBS 268.59</strain>
    </source>
</reference>
<feature type="compositionally biased region" description="Polar residues" evidence="2">
    <location>
        <begin position="1"/>
        <end position="10"/>
    </location>
</feature>
<feature type="region of interest" description="Disordered" evidence="2">
    <location>
        <begin position="861"/>
        <end position="952"/>
    </location>
</feature>
<dbReference type="Pfam" id="PF09421">
    <property type="entry name" value="FRQ"/>
    <property type="match status" value="1"/>
</dbReference>
<feature type="compositionally biased region" description="Polar residues" evidence="2">
    <location>
        <begin position="381"/>
        <end position="391"/>
    </location>
</feature>
<dbReference type="GO" id="GO:0005737">
    <property type="term" value="C:cytoplasm"/>
    <property type="evidence" value="ECO:0007669"/>
    <property type="project" value="InterPro"/>
</dbReference>
<feature type="compositionally biased region" description="Polar residues" evidence="2">
    <location>
        <begin position="985"/>
        <end position="996"/>
    </location>
</feature>
<feature type="coiled-coil region" evidence="1">
    <location>
        <begin position="132"/>
        <end position="159"/>
    </location>
</feature>
<feature type="compositionally biased region" description="Acidic residues" evidence="2">
    <location>
        <begin position="904"/>
        <end position="937"/>
    </location>
</feature>
<feature type="region of interest" description="Disordered" evidence="2">
    <location>
        <begin position="1"/>
        <end position="41"/>
    </location>
</feature>
<protein>
    <submittedName>
        <fullName evidence="3">Frequency clock protein</fullName>
    </submittedName>
</protein>
<feature type="region of interest" description="Disordered" evidence="2">
    <location>
        <begin position="197"/>
        <end position="269"/>
    </location>
</feature>
<comment type="caution">
    <text evidence="3">The sequence shown here is derived from an EMBL/GenBank/DDBJ whole genome shotgun (WGS) entry which is preliminary data.</text>
</comment>
<keyword evidence="4" id="KW-1185">Reference proteome</keyword>
<dbReference type="GO" id="GO:0005634">
    <property type="term" value="C:nucleus"/>
    <property type="evidence" value="ECO:0007669"/>
    <property type="project" value="InterPro"/>
</dbReference>
<feature type="compositionally biased region" description="Low complexity" evidence="2">
    <location>
        <begin position="861"/>
        <end position="877"/>
    </location>
</feature>
<dbReference type="InterPro" id="IPR018554">
    <property type="entry name" value="FRQ"/>
</dbReference>
<evidence type="ECO:0000313" key="3">
    <source>
        <dbReference type="EMBL" id="TVY71232.1"/>
    </source>
</evidence>
<feature type="region of interest" description="Disordered" evidence="2">
    <location>
        <begin position="369"/>
        <end position="421"/>
    </location>
</feature>
<sequence length="996" mass="107781">MNTSFPSTASHPRRVPAHASVSLRHSRPACHTDPKDSQLVQNDSQAIFFPTAATAGSDESNPSAEAAGMTVEKWFDHSNKRPTVGVKPIFEDNEPPYFLPHHSSAESSKENLQDYNNTPHMLFRSGTNGSNSEDFRSVIDDLTIENRKLKEKLRKYERTRNPSLEKDKLFEVKYGALPSKGRRELEELLHTFASSFNGSETRTSSKSKGASKGSGHKHPSLLGSATGSTQINASNSSTSISRPVDSAYASMSTSGPGSSSEPNHRGFPKAEPQAKFTQEQNIQNFLHDIPEGLLPKHAAVMTERQKKKLVVRRLEQLFTGKVNGTVGDHKQPLQQQEVSNSAAKADLEIRNPRPLFEGVREAHILPQSMDVDKSAPPGLANATTYGTTTSEDISKPAGNNAPGSPEQRPTRPLDLDPDRAQIPSDNVEYIRHLGLSTPQLITGDSGDAESDAQGWIYLNLLIGLAQLHIINVTPDFVRSAVEDVSSKFQLSRDGRKIRWRGGTEGSRFSSESDGNSSARTHSLHDSDSLDEESGSKRRKLNNPNNHMGSQGRFASIPHEPSTSKLAPVLGNPFYYKPLFNHRNSEDSLTSLDNEDVSKSNTPGGASGMGRDPMSGSESSSRKIRREDGPMVFYSGAKFCTDLSGDRGNICTPLHDTGVGLDGYSDRTLNVLGCASRKGAGALSRTQSGSLMQFRPFKSQFGKSAEGSPTKSCSSDNESVLYIEPGVECSSRNSSPRAPLMAFDASGLGGTQPADHFAVTVKTRRTKLENVAHPKLSKFSAPGQHSRRFQHSIPKASLDLFQVIEHEDLASSLATLKARTPSPNPQASKEACPVKTEVIATSVHQLEPSELPAPTAYFASFSGSESSSEYDSGTSYSGISHLRQPRSPPFIPGAGMPSPVPWGIENEDADGYEKDDEDEDVDEDMSDIEDGDDSDDSIDMLAAAREADPETVRAREMEFELQAAHRVLEELPAGSSAATVDGGSGFSSLSAETSGDE</sequence>
<feature type="region of interest" description="Disordered" evidence="2">
    <location>
        <begin position="973"/>
        <end position="996"/>
    </location>
</feature>
<organism evidence="3 4">
    <name type="scientific">Lachnellula suecica</name>
    <dbReference type="NCBI Taxonomy" id="602035"/>
    <lineage>
        <taxon>Eukaryota</taxon>
        <taxon>Fungi</taxon>
        <taxon>Dikarya</taxon>
        <taxon>Ascomycota</taxon>
        <taxon>Pezizomycotina</taxon>
        <taxon>Leotiomycetes</taxon>
        <taxon>Helotiales</taxon>
        <taxon>Lachnaceae</taxon>
        <taxon>Lachnellula</taxon>
    </lineage>
</organism>
<feature type="compositionally biased region" description="Low complexity" evidence="2">
    <location>
        <begin position="204"/>
        <end position="213"/>
    </location>
</feature>
<evidence type="ECO:0000313" key="4">
    <source>
        <dbReference type="Proteomes" id="UP000469558"/>
    </source>
</evidence>
<feature type="region of interest" description="Disordered" evidence="2">
    <location>
        <begin position="585"/>
        <end position="626"/>
    </location>
</feature>
<dbReference type="AlphaFoldDB" id="A0A8T9C1D8"/>
<dbReference type="GO" id="GO:0006355">
    <property type="term" value="P:regulation of DNA-templated transcription"/>
    <property type="evidence" value="ECO:0007669"/>
    <property type="project" value="InterPro"/>
</dbReference>
<accession>A0A8T9C1D8</accession>
<proteinExistence type="predicted"/>
<dbReference type="EMBL" id="QGMK01001301">
    <property type="protein sequence ID" value="TVY71232.1"/>
    <property type="molecule type" value="Genomic_DNA"/>
</dbReference>
<dbReference type="GO" id="GO:0007623">
    <property type="term" value="P:circadian rhythm"/>
    <property type="evidence" value="ECO:0007669"/>
    <property type="project" value="InterPro"/>
</dbReference>
<feature type="compositionally biased region" description="Low complexity" evidence="2">
    <location>
        <begin position="250"/>
        <end position="260"/>
    </location>
</feature>
<feature type="compositionally biased region" description="Polar residues" evidence="2">
    <location>
        <begin position="223"/>
        <end position="241"/>
    </location>
</feature>
<dbReference type="Proteomes" id="UP000469558">
    <property type="component" value="Unassembled WGS sequence"/>
</dbReference>